<dbReference type="EMBL" id="DS469951">
    <property type="protein sequence ID" value="EDO30994.1"/>
    <property type="molecule type" value="Genomic_DNA"/>
</dbReference>
<dbReference type="PhylomeDB" id="A7SZ67"/>
<evidence type="ECO:0000313" key="2">
    <source>
        <dbReference type="Proteomes" id="UP000001593"/>
    </source>
</evidence>
<accession>A7SZ67</accession>
<name>A7SZ67_NEMVE</name>
<feature type="non-terminal residue" evidence="1">
    <location>
        <position position="1"/>
    </location>
</feature>
<keyword evidence="2" id="KW-1185">Reference proteome</keyword>
<organism evidence="1 2">
    <name type="scientific">Nematostella vectensis</name>
    <name type="common">Starlet sea anemone</name>
    <dbReference type="NCBI Taxonomy" id="45351"/>
    <lineage>
        <taxon>Eukaryota</taxon>
        <taxon>Metazoa</taxon>
        <taxon>Cnidaria</taxon>
        <taxon>Anthozoa</taxon>
        <taxon>Hexacorallia</taxon>
        <taxon>Actiniaria</taxon>
        <taxon>Edwardsiidae</taxon>
        <taxon>Nematostella</taxon>
    </lineage>
</organism>
<dbReference type="HOGENOM" id="CLU_3038410_0_0_1"/>
<proteinExistence type="predicted"/>
<protein>
    <submittedName>
        <fullName evidence="1">Uncharacterized protein</fullName>
    </submittedName>
</protein>
<gene>
    <name evidence="1" type="ORF">NEMVEDRAFT_v1g138820</name>
</gene>
<evidence type="ECO:0000313" key="1">
    <source>
        <dbReference type="EMBL" id="EDO30994.1"/>
    </source>
</evidence>
<dbReference type="InParanoid" id="A7SZ67"/>
<dbReference type="Proteomes" id="UP000001593">
    <property type="component" value="Unassembled WGS sequence"/>
</dbReference>
<sequence length="55" mass="6329">VQQRINFKALLLTHKAIHGMAAEFISDLRCLYQPKRALRSASQLLLEQPAHKLNF</sequence>
<dbReference type="AlphaFoldDB" id="A7SZ67"/>
<reference evidence="1 2" key="1">
    <citation type="journal article" date="2007" name="Science">
        <title>Sea anemone genome reveals ancestral eumetazoan gene repertoire and genomic organization.</title>
        <authorList>
            <person name="Putnam N.H."/>
            <person name="Srivastava M."/>
            <person name="Hellsten U."/>
            <person name="Dirks B."/>
            <person name="Chapman J."/>
            <person name="Salamov A."/>
            <person name="Terry A."/>
            <person name="Shapiro H."/>
            <person name="Lindquist E."/>
            <person name="Kapitonov V.V."/>
            <person name="Jurka J."/>
            <person name="Genikhovich G."/>
            <person name="Grigoriev I.V."/>
            <person name="Lucas S.M."/>
            <person name="Steele R.E."/>
            <person name="Finnerty J.R."/>
            <person name="Technau U."/>
            <person name="Martindale M.Q."/>
            <person name="Rokhsar D.S."/>
        </authorList>
    </citation>
    <scope>NUCLEOTIDE SEQUENCE [LARGE SCALE GENOMIC DNA]</scope>
    <source>
        <strain evidence="2">CH2 X CH6</strain>
    </source>
</reference>